<dbReference type="PROSITE" id="PS00022">
    <property type="entry name" value="EGF_1"/>
    <property type="match status" value="4"/>
</dbReference>
<evidence type="ECO:0000259" key="4">
    <source>
        <dbReference type="PROSITE" id="PS50026"/>
    </source>
</evidence>
<dbReference type="GO" id="GO:0005102">
    <property type="term" value="F:signaling receptor binding"/>
    <property type="evidence" value="ECO:0007669"/>
    <property type="project" value="TreeGrafter"/>
</dbReference>
<feature type="domain" description="EGF-like" evidence="4">
    <location>
        <begin position="490"/>
        <end position="522"/>
    </location>
</feature>
<feature type="disulfide bond" evidence="3">
    <location>
        <begin position="430"/>
        <end position="440"/>
    </location>
</feature>
<dbReference type="STRING" id="6573.A0A210Q579"/>
<feature type="domain" description="EGF-like" evidence="4">
    <location>
        <begin position="224"/>
        <end position="264"/>
    </location>
</feature>
<dbReference type="Pfam" id="PF25024">
    <property type="entry name" value="EGF_TEN"/>
    <property type="match status" value="1"/>
</dbReference>
<dbReference type="PROSITE" id="PS50026">
    <property type="entry name" value="EGF_3"/>
    <property type="match status" value="4"/>
</dbReference>
<comment type="caution">
    <text evidence="3">Lacks conserved residue(s) required for the propagation of feature annotation.</text>
</comment>
<feature type="disulfide bond" evidence="3">
    <location>
        <begin position="526"/>
        <end position="536"/>
    </location>
</feature>
<feature type="disulfide bond" evidence="3">
    <location>
        <begin position="448"/>
        <end position="457"/>
    </location>
</feature>
<organism evidence="5 6">
    <name type="scientific">Mizuhopecten yessoensis</name>
    <name type="common">Japanese scallop</name>
    <name type="synonym">Patinopecten yessoensis</name>
    <dbReference type="NCBI Taxonomy" id="6573"/>
    <lineage>
        <taxon>Eukaryota</taxon>
        <taxon>Metazoa</taxon>
        <taxon>Spiralia</taxon>
        <taxon>Lophotrochozoa</taxon>
        <taxon>Mollusca</taxon>
        <taxon>Bivalvia</taxon>
        <taxon>Autobranchia</taxon>
        <taxon>Pteriomorphia</taxon>
        <taxon>Pectinida</taxon>
        <taxon>Pectinoidea</taxon>
        <taxon>Pectinidae</taxon>
        <taxon>Mizuhopecten</taxon>
    </lineage>
</organism>
<keyword evidence="1" id="KW-0732">Signal</keyword>
<dbReference type="AlphaFoldDB" id="A0A210Q579"/>
<feature type="domain" description="EGF-like" evidence="4">
    <location>
        <begin position="523"/>
        <end position="554"/>
    </location>
</feature>
<protein>
    <submittedName>
        <fullName evidence="5">von Willebrand factor D and EGF domain-containing protein</fullName>
    </submittedName>
</protein>
<evidence type="ECO:0000313" key="6">
    <source>
        <dbReference type="Proteomes" id="UP000242188"/>
    </source>
</evidence>
<feature type="domain" description="EGF-like" evidence="4">
    <location>
        <begin position="426"/>
        <end position="458"/>
    </location>
</feature>
<feature type="disulfide bond" evidence="3">
    <location>
        <begin position="544"/>
        <end position="553"/>
    </location>
</feature>
<dbReference type="InterPro" id="IPR000742">
    <property type="entry name" value="EGF"/>
</dbReference>
<evidence type="ECO:0000313" key="5">
    <source>
        <dbReference type="EMBL" id="OWF43888.1"/>
    </source>
</evidence>
<name>A0A210Q579_MIZYE</name>
<keyword evidence="6" id="KW-1185">Reference proteome</keyword>
<accession>A0A210Q579</accession>
<dbReference type="EMBL" id="NEDP02004986">
    <property type="protein sequence ID" value="OWF43888.1"/>
    <property type="molecule type" value="Genomic_DNA"/>
</dbReference>
<comment type="caution">
    <text evidence="5">The sequence shown here is derived from an EMBL/GenBank/DDBJ whole genome shotgun (WGS) entry which is preliminary data.</text>
</comment>
<dbReference type="GO" id="GO:0009986">
    <property type="term" value="C:cell surface"/>
    <property type="evidence" value="ECO:0007669"/>
    <property type="project" value="TreeGrafter"/>
</dbReference>
<feature type="disulfide bond" evidence="3">
    <location>
        <begin position="494"/>
        <end position="504"/>
    </location>
</feature>
<evidence type="ECO:0000256" key="2">
    <source>
        <dbReference type="ARBA" id="ARBA00023157"/>
    </source>
</evidence>
<dbReference type="PANTHER" id="PTHR14949">
    <property type="entry name" value="EGF-LIKE-DOMAIN, MULTIPLE 7, 8"/>
    <property type="match status" value="1"/>
</dbReference>
<evidence type="ECO:0000256" key="1">
    <source>
        <dbReference type="ARBA" id="ARBA00022729"/>
    </source>
</evidence>
<feature type="disulfide bond" evidence="3">
    <location>
        <begin position="254"/>
        <end position="263"/>
    </location>
</feature>
<keyword evidence="2 3" id="KW-1015">Disulfide bond</keyword>
<dbReference type="SMART" id="SM00181">
    <property type="entry name" value="EGF"/>
    <property type="match status" value="9"/>
</dbReference>
<gene>
    <name evidence="5" type="ORF">KP79_PYT24629</name>
</gene>
<feature type="disulfide bond" evidence="3">
    <location>
        <begin position="512"/>
        <end position="521"/>
    </location>
</feature>
<dbReference type="InterPro" id="IPR050969">
    <property type="entry name" value="Dev_Signal_Modulators"/>
</dbReference>
<dbReference type="Proteomes" id="UP000242188">
    <property type="component" value="Unassembled WGS sequence"/>
</dbReference>
<dbReference type="PROSITE" id="PS01186">
    <property type="entry name" value="EGF_2"/>
    <property type="match status" value="2"/>
</dbReference>
<dbReference type="GO" id="GO:0005576">
    <property type="term" value="C:extracellular region"/>
    <property type="evidence" value="ECO:0007669"/>
    <property type="project" value="TreeGrafter"/>
</dbReference>
<reference evidence="5 6" key="1">
    <citation type="journal article" date="2017" name="Nat. Ecol. Evol.">
        <title>Scallop genome provides insights into evolution of bilaterian karyotype and development.</title>
        <authorList>
            <person name="Wang S."/>
            <person name="Zhang J."/>
            <person name="Jiao W."/>
            <person name="Li J."/>
            <person name="Xun X."/>
            <person name="Sun Y."/>
            <person name="Guo X."/>
            <person name="Huan P."/>
            <person name="Dong B."/>
            <person name="Zhang L."/>
            <person name="Hu X."/>
            <person name="Sun X."/>
            <person name="Wang J."/>
            <person name="Zhao C."/>
            <person name="Wang Y."/>
            <person name="Wang D."/>
            <person name="Huang X."/>
            <person name="Wang R."/>
            <person name="Lv J."/>
            <person name="Li Y."/>
            <person name="Zhang Z."/>
            <person name="Liu B."/>
            <person name="Lu W."/>
            <person name="Hui Y."/>
            <person name="Liang J."/>
            <person name="Zhou Z."/>
            <person name="Hou R."/>
            <person name="Li X."/>
            <person name="Liu Y."/>
            <person name="Li H."/>
            <person name="Ning X."/>
            <person name="Lin Y."/>
            <person name="Zhao L."/>
            <person name="Xing Q."/>
            <person name="Dou J."/>
            <person name="Li Y."/>
            <person name="Mao J."/>
            <person name="Guo H."/>
            <person name="Dou H."/>
            <person name="Li T."/>
            <person name="Mu C."/>
            <person name="Jiang W."/>
            <person name="Fu Q."/>
            <person name="Fu X."/>
            <person name="Miao Y."/>
            <person name="Liu J."/>
            <person name="Yu Q."/>
            <person name="Li R."/>
            <person name="Liao H."/>
            <person name="Li X."/>
            <person name="Kong Y."/>
            <person name="Jiang Z."/>
            <person name="Chourrout D."/>
            <person name="Li R."/>
            <person name="Bao Z."/>
        </authorList>
    </citation>
    <scope>NUCLEOTIDE SEQUENCE [LARGE SCALE GENOMIC DNA]</scope>
    <source>
        <strain evidence="5 6">PY_sf001</strain>
    </source>
</reference>
<proteinExistence type="predicted"/>
<keyword evidence="3" id="KW-0245">EGF-like domain</keyword>
<dbReference type="Gene3D" id="2.10.25.10">
    <property type="entry name" value="Laminin"/>
    <property type="match status" value="7"/>
</dbReference>
<evidence type="ECO:0000256" key="3">
    <source>
        <dbReference type="PROSITE-ProRule" id="PRU00076"/>
    </source>
</evidence>
<dbReference type="PANTHER" id="PTHR14949:SF54">
    <property type="entry name" value="VWFD DOMAIN-CONTAINING PROTEIN"/>
    <property type="match status" value="1"/>
</dbReference>
<dbReference type="OrthoDB" id="382013at2759"/>
<sequence>MYLRRPLKNFSGGCAVRKIQFKNGVWVPSSNMERAIMRYINIEAVDCLLPQQSRRTDFTTYQAYVFDSDGNMLSRMVSSVDSVCQTCSTETGCSFLNNTCYINRTCYIRGYTNPNNHCQKCLPGRSMRTWSPREDNRPPIVRIKQTAFSIIQGDTIFTRINASDPEGSSLNFSVDRSDAYVSRQGTFKWKSNVRSLRRNGSSEVFRVSITDKCDGKRTIVLLVVLYQCGCKNNGECVSRTVSYNRTANGYECNCPTSYTGARCESRASACRSNPCYHRHTCVDVGDGFRCGQCPTGMTGNGITCTRTCESNPCFPGVRCTDLAMSDPANTQNAYACGQCPTNYLGDGRRCKAQRANMCERNVCSALVACRETRRYPYYRCGACPNGYLGNGTTCTAYCKPACRNNGQCVRYNKCRCLGGYEGHRCEIPVCNPPCQNGGACLPGNQCRCTPNYKGKVCAKPKCNPMCQNGGKCVRPGVCRCRARHGGPRCEKAVCRFQCQNGGVCSVNNRCKCPHGFHGRRCQFVKCTRNCNGRGYCRTHDKCTCRRGYYGPNCQYASCWPKCPEGQRCPSSSVCRCRRTTNGHVCQVRRGHRRKLIRNQ</sequence>